<dbReference type="Pfam" id="PF11804">
    <property type="entry name" value="DUF3325"/>
    <property type="match status" value="1"/>
</dbReference>
<name>A0ABT2FJJ1_9GAMM</name>
<evidence type="ECO:0000313" key="2">
    <source>
        <dbReference type="EMBL" id="MCS4556161.1"/>
    </source>
</evidence>
<dbReference type="RefSeq" id="WP_238895563.1">
    <property type="nucleotide sequence ID" value="NZ_JAKOGG010000003.1"/>
</dbReference>
<protein>
    <submittedName>
        <fullName evidence="2">DUF3325 domain-containing protein</fullName>
    </submittedName>
</protein>
<accession>A0ABT2FJJ1</accession>
<evidence type="ECO:0000313" key="3">
    <source>
        <dbReference type="Proteomes" id="UP001201549"/>
    </source>
</evidence>
<keyword evidence="1" id="KW-0472">Membrane</keyword>
<dbReference type="EMBL" id="JAKOGG010000003">
    <property type="protein sequence ID" value="MCS4556161.1"/>
    <property type="molecule type" value="Genomic_DNA"/>
</dbReference>
<comment type="caution">
    <text evidence="2">The sequence shown here is derived from an EMBL/GenBank/DDBJ whole genome shotgun (WGS) entry which is preliminary data.</text>
</comment>
<evidence type="ECO:0000256" key="1">
    <source>
        <dbReference type="SAM" id="Phobius"/>
    </source>
</evidence>
<keyword evidence="1" id="KW-0812">Transmembrane</keyword>
<feature type="transmembrane region" description="Helical" evidence="1">
    <location>
        <begin position="65"/>
        <end position="85"/>
    </location>
</feature>
<proteinExistence type="predicted"/>
<keyword evidence="1" id="KW-1133">Transmembrane helix</keyword>
<organism evidence="2 3">
    <name type="scientific">Shewanella electrica</name>
    <dbReference type="NCBI Taxonomy" id="515560"/>
    <lineage>
        <taxon>Bacteria</taxon>
        <taxon>Pseudomonadati</taxon>
        <taxon>Pseudomonadota</taxon>
        <taxon>Gammaproteobacteria</taxon>
        <taxon>Alteromonadales</taxon>
        <taxon>Shewanellaceae</taxon>
        <taxon>Shewanella</taxon>
    </lineage>
</organism>
<sequence length="102" mass="11237">MSLLGFVLAFIGFNLLCVNTGRNANKIVDMTLTLAQQRLLTLVGWVALVMSLWPMLTIDSISIALINWAMLLTLAACTVILLLTYRPKLLAVLAKPVTHWLA</sequence>
<gene>
    <name evidence="2" type="ORF">L9G74_06900</name>
</gene>
<reference evidence="3" key="1">
    <citation type="submission" date="2023-07" db="EMBL/GenBank/DDBJ databases">
        <title>Shewanella mangrovi sp. nov., an acetaldehyde- degrading bacterium isolated from mangrove sediment.</title>
        <authorList>
            <person name="Liu Y."/>
        </authorList>
    </citation>
    <scope>NUCLEOTIDE SEQUENCE [LARGE SCALE GENOMIC DNA]</scope>
    <source>
        <strain evidence="3">C32</strain>
    </source>
</reference>
<dbReference type="InterPro" id="IPR021762">
    <property type="entry name" value="DUF3325"/>
</dbReference>
<dbReference type="Proteomes" id="UP001201549">
    <property type="component" value="Unassembled WGS sequence"/>
</dbReference>
<keyword evidence="3" id="KW-1185">Reference proteome</keyword>
<feature type="transmembrane region" description="Helical" evidence="1">
    <location>
        <begin position="39"/>
        <end position="58"/>
    </location>
</feature>